<gene>
    <name evidence="1" type="ORF">M9H77_23767</name>
</gene>
<sequence length="101" mass="11866">MKSRPRLIDVPHQDDVFQENIDIHEGSTIDVTIEDVGPLTYEACSLKELRITIERYFEEIQNDEIEIEWDFDEDFDKENNYDSNAESDNDSDEDSDKTLCD</sequence>
<organism evidence="1 2">
    <name type="scientific">Catharanthus roseus</name>
    <name type="common">Madagascar periwinkle</name>
    <name type="synonym">Vinca rosea</name>
    <dbReference type="NCBI Taxonomy" id="4058"/>
    <lineage>
        <taxon>Eukaryota</taxon>
        <taxon>Viridiplantae</taxon>
        <taxon>Streptophyta</taxon>
        <taxon>Embryophyta</taxon>
        <taxon>Tracheophyta</taxon>
        <taxon>Spermatophyta</taxon>
        <taxon>Magnoliopsida</taxon>
        <taxon>eudicotyledons</taxon>
        <taxon>Gunneridae</taxon>
        <taxon>Pentapetalae</taxon>
        <taxon>asterids</taxon>
        <taxon>lamiids</taxon>
        <taxon>Gentianales</taxon>
        <taxon>Apocynaceae</taxon>
        <taxon>Rauvolfioideae</taxon>
        <taxon>Vinceae</taxon>
        <taxon>Catharanthinae</taxon>
        <taxon>Catharanthus</taxon>
    </lineage>
</organism>
<proteinExistence type="predicted"/>
<evidence type="ECO:0000313" key="2">
    <source>
        <dbReference type="Proteomes" id="UP001060085"/>
    </source>
</evidence>
<protein>
    <submittedName>
        <fullName evidence="1">Uncharacterized protein</fullName>
    </submittedName>
</protein>
<keyword evidence="2" id="KW-1185">Reference proteome</keyword>
<dbReference type="EMBL" id="CM044705">
    <property type="protein sequence ID" value="KAI5664444.1"/>
    <property type="molecule type" value="Genomic_DNA"/>
</dbReference>
<reference evidence="2" key="1">
    <citation type="journal article" date="2023" name="Nat. Plants">
        <title>Single-cell RNA sequencing provides a high-resolution roadmap for understanding the multicellular compartmentation of specialized metabolism.</title>
        <authorList>
            <person name="Sun S."/>
            <person name="Shen X."/>
            <person name="Li Y."/>
            <person name="Li Y."/>
            <person name="Wang S."/>
            <person name="Li R."/>
            <person name="Zhang H."/>
            <person name="Shen G."/>
            <person name="Guo B."/>
            <person name="Wei J."/>
            <person name="Xu J."/>
            <person name="St-Pierre B."/>
            <person name="Chen S."/>
            <person name="Sun C."/>
        </authorList>
    </citation>
    <scope>NUCLEOTIDE SEQUENCE [LARGE SCALE GENOMIC DNA]</scope>
</reference>
<name>A0ACC0AV77_CATRO</name>
<comment type="caution">
    <text evidence="1">The sequence shown here is derived from an EMBL/GenBank/DDBJ whole genome shotgun (WGS) entry which is preliminary data.</text>
</comment>
<accession>A0ACC0AV77</accession>
<dbReference type="Proteomes" id="UP001060085">
    <property type="component" value="Linkage Group LG05"/>
</dbReference>
<evidence type="ECO:0000313" key="1">
    <source>
        <dbReference type="EMBL" id="KAI5664444.1"/>
    </source>
</evidence>